<name>A0A1V9Z349_ACHHY</name>
<dbReference type="CDD" id="cd02440">
    <property type="entry name" value="AdoMet_MTases"/>
    <property type="match status" value="1"/>
</dbReference>
<sequence>MSASQDGSGRAVRFAAADEVINPTENKARVEDDENQTTAAPQESGDGLLGLKVRNFGPLIIAQNYERMQGTGSAVWQAAEAMLQLMTQPAYQTMLQDRKVLELGAGTGINSLAASMSRGHVVATDGDPESLALIEENVKTNQFRLPRPVAVRKLVWGDQAQIKAIKQEFGLFDVILGSDVLFEAMEGYLLVTVYELCAMQGVVILTHTPRESARENTILQGFTRYFNMTQSFVSGTDVVCTILTRKIKYHN</sequence>
<comment type="caution">
    <text evidence="2">The sequence shown here is derived from an EMBL/GenBank/DDBJ whole genome shotgun (WGS) entry which is preliminary data.</text>
</comment>
<evidence type="ECO:0000313" key="2">
    <source>
        <dbReference type="EMBL" id="OQR92438.1"/>
    </source>
</evidence>
<protein>
    <submittedName>
        <fullName evidence="2">Uncharacterized protein</fullName>
    </submittedName>
</protein>
<dbReference type="PANTHER" id="PTHR14614">
    <property type="entry name" value="HEPATOCELLULAR CARCINOMA-ASSOCIATED ANTIGEN"/>
    <property type="match status" value="1"/>
</dbReference>
<feature type="region of interest" description="Disordered" evidence="1">
    <location>
        <begin position="1"/>
        <end position="47"/>
    </location>
</feature>
<dbReference type="AlphaFoldDB" id="A0A1V9Z349"/>
<proteinExistence type="predicted"/>
<dbReference type="Gene3D" id="3.40.50.150">
    <property type="entry name" value="Vaccinia Virus protein VP39"/>
    <property type="match status" value="1"/>
</dbReference>
<dbReference type="Proteomes" id="UP000243579">
    <property type="component" value="Unassembled WGS sequence"/>
</dbReference>
<gene>
    <name evidence="2" type="ORF">ACHHYP_03693</name>
</gene>
<evidence type="ECO:0000313" key="3">
    <source>
        <dbReference type="Proteomes" id="UP000243579"/>
    </source>
</evidence>
<accession>A0A1V9Z349</accession>
<organism evidence="2 3">
    <name type="scientific">Achlya hypogyna</name>
    <name type="common">Oomycete</name>
    <name type="synonym">Protoachlya hypogyna</name>
    <dbReference type="NCBI Taxonomy" id="1202772"/>
    <lineage>
        <taxon>Eukaryota</taxon>
        <taxon>Sar</taxon>
        <taxon>Stramenopiles</taxon>
        <taxon>Oomycota</taxon>
        <taxon>Saprolegniomycetes</taxon>
        <taxon>Saprolegniales</taxon>
        <taxon>Achlyaceae</taxon>
        <taxon>Achlya</taxon>
    </lineage>
</organism>
<dbReference type="EMBL" id="JNBR01000460">
    <property type="protein sequence ID" value="OQR92438.1"/>
    <property type="molecule type" value="Genomic_DNA"/>
</dbReference>
<reference evidence="2 3" key="1">
    <citation type="journal article" date="2014" name="Genome Biol. Evol.">
        <title>The secreted proteins of Achlya hypogyna and Thraustotheca clavata identify the ancestral oomycete secretome and reveal gene acquisitions by horizontal gene transfer.</title>
        <authorList>
            <person name="Misner I."/>
            <person name="Blouin N."/>
            <person name="Leonard G."/>
            <person name="Richards T.A."/>
            <person name="Lane C.E."/>
        </authorList>
    </citation>
    <scope>NUCLEOTIDE SEQUENCE [LARGE SCALE GENOMIC DNA]</scope>
    <source>
        <strain evidence="2 3">ATCC 48635</strain>
    </source>
</reference>
<dbReference type="InterPro" id="IPR029063">
    <property type="entry name" value="SAM-dependent_MTases_sf"/>
</dbReference>
<evidence type="ECO:0000256" key="1">
    <source>
        <dbReference type="SAM" id="MobiDB-lite"/>
    </source>
</evidence>
<dbReference type="Pfam" id="PF10294">
    <property type="entry name" value="Methyltransf_16"/>
    <property type="match status" value="1"/>
</dbReference>
<dbReference type="InterPro" id="IPR019410">
    <property type="entry name" value="Methyltransf_16"/>
</dbReference>
<dbReference type="SUPFAM" id="SSF53335">
    <property type="entry name" value="S-adenosyl-L-methionine-dependent methyltransferases"/>
    <property type="match status" value="1"/>
</dbReference>
<dbReference type="OrthoDB" id="73931at2759"/>
<keyword evidence="3" id="KW-1185">Reference proteome</keyword>